<name>A0A7M7LWB0_STRPU</name>
<evidence type="ECO:0000313" key="2">
    <source>
        <dbReference type="Proteomes" id="UP000007110"/>
    </source>
</evidence>
<accession>A0A7M7LWB0</accession>
<organism evidence="1 2">
    <name type="scientific">Strongylocentrotus purpuratus</name>
    <name type="common">Purple sea urchin</name>
    <dbReference type="NCBI Taxonomy" id="7668"/>
    <lineage>
        <taxon>Eukaryota</taxon>
        <taxon>Metazoa</taxon>
        <taxon>Echinodermata</taxon>
        <taxon>Eleutherozoa</taxon>
        <taxon>Echinozoa</taxon>
        <taxon>Echinoidea</taxon>
        <taxon>Euechinoidea</taxon>
        <taxon>Echinacea</taxon>
        <taxon>Camarodonta</taxon>
        <taxon>Echinidea</taxon>
        <taxon>Strongylocentrotidae</taxon>
        <taxon>Strongylocentrotus</taxon>
    </lineage>
</organism>
<proteinExistence type="predicted"/>
<dbReference type="AlphaFoldDB" id="A0A7M7LWB0"/>
<evidence type="ECO:0000313" key="1">
    <source>
        <dbReference type="EnsemblMetazoa" id="XP_011676491"/>
    </source>
</evidence>
<reference evidence="1" key="2">
    <citation type="submission" date="2021-01" db="UniProtKB">
        <authorList>
            <consortium name="EnsemblMetazoa"/>
        </authorList>
    </citation>
    <scope>IDENTIFICATION</scope>
</reference>
<dbReference type="Pfam" id="PF03564">
    <property type="entry name" value="DUF1759"/>
    <property type="match status" value="1"/>
</dbReference>
<dbReference type="KEGG" id="spu:105444229"/>
<dbReference type="InterPro" id="IPR005312">
    <property type="entry name" value="DUF1759"/>
</dbReference>
<dbReference type="PANTHER" id="PTHR47331">
    <property type="entry name" value="PHD-TYPE DOMAIN-CONTAINING PROTEIN"/>
    <property type="match status" value="1"/>
</dbReference>
<dbReference type="OrthoDB" id="8046937at2759"/>
<dbReference type="PANTHER" id="PTHR47331:SF4">
    <property type="entry name" value="PEPTIDASE S1 DOMAIN-CONTAINING PROTEIN"/>
    <property type="match status" value="1"/>
</dbReference>
<sequence>MAMTPLYKLQLLPSACHPQNMFAQFGAVDRPYHIGNGNPLEYNDFLRTFQHSVEEKTTNPKTGCTMYLEQYTRGEANAMVRSCMCNVNAEAAYVKATEMLEQAFRNKYRITDAIIEKVEDWPDIKADEVGKLTSFSLCLKELLNTARDLEQCHKINSSNNIRMVVSKLPYCL</sequence>
<keyword evidence="2" id="KW-1185">Reference proteome</keyword>
<dbReference type="GeneID" id="105444229"/>
<protein>
    <submittedName>
        <fullName evidence="1">Uncharacterized protein</fullName>
    </submittedName>
</protein>
<reference evidence="2" key="1">
    <citation type="submission" date="2015-02" db="EMBL/GenBank/DDBJ databases">
        <title>Genome sequencing for Strongylocentrotus purpuratus.</title>
        <authorList>
            <person name="Murali S."/>
            <person name="Liu Y."/>
            <person name="Vee V."/>
            <person name="English A."/>
            <person name="Wang M."/>
            <person name="Skinner E."/>
            <person name="Han Y."/>
            <person name="Muzny D.M."/>
            <person name="Worley K.C."/>
            <person name="Gibbs R.A."/>
        </authorList>
    </citation>
    <scope>NUCLEOTIDE SEQUENCE</scope>
</reference>
<dbReference type="InParanoid" id="A0A7M7LWB0"/>
<dbReference type="EnsemblMetazoa" id="XM_011678189">
    <property type="protein sequence ID" value="XP_011676491"/>
    <property type="gene ID" value="LOC105444229"/>
</dbReference>
<dbReference type="OMA" id="YPQDERE"/>
<dbReference type="RefSeq" id="XP_011676491.1">
    <property type="nucleotide sequence ID" value="XM_011678189.1"/>
</dbReference>
<dbReference type="Proteomes" id="UP000007110">
    <property type="component" value="Unassembled WGS sequence"/>
</dbReference>